<sequence length="563" mass="61184">MALLTGFLAASSVYGYDRLYLTGDLDDYAATWINNLVYWAAVPSPGAALLASNLPVSTTPYAKSGAIARSYFDDFYNRVHVAPAVLNIGNLLSVQTRQVTVWNAYFTSQALASIGESGTVGLTESGIVAPTTFAPLEERTYSVTVATEGPATIGALYTFAFPLESPTLAVTGRRVVIFGHAPNWAAPVTEKLNWLTDVMLAQGGIEQRVGLRDAPRRALAYDLATLDRHQTNVLETMLLGWQARLWAVPVWTDAQNLAADLAAGSLAIPATTSDYEFAADGLALLWAAHDRHEAVEVASVGGASLTLKTATVAAWPAGTRLYPILLGRMPPRQKFTRETGHHLSGGVEFSFDDNVAIVAADSGDLYAGYYVYAGRTNWADPTEVEFVRQVDELDYETSHAWVDDLSGLAAILKSWHWLFKNRAEIVAFRGWLAARAGRRVPFWSISQAVDMEVLTAIGASATTITVRNIGYARYLNGRADRRHIVIRTTSGTLYYRSITASSEIDAGSEDLAIDSALGVTLQPADIESVRFMHLTRLDGDAIEIDWQHLGVAECSTMLRSLPQ</sequence>
<evidence type="ECO:0000313" key="1">
    <source>
        <dbReference type="EMBL" id="KVW96176.1"/>
    </source>
</evidence>
<evidence type="ECO:0000313" key="2">
    <source>
        <dbReference type="Proteomes" id="UP000064243"/>
    </source>
</evidence>
<name>A0A106BPD0_THIDE</name>
<protein>
    <submittedName>
        <fullName evidence="1">Uncharacterized protein</fullName>
    </submittedName>
</protein>
<dbReference type="AlphaFoldDB" id="A0A106BPD0"/>
<keyword evidence="2" id="KW-1185">Reference proteome</keyword>
<proteinExistence type="predicted"/>
<dbReference type="OrthoDB" id="6986040at2"/>
<dbReference type="PATRIC" id="fig|36861.3.peg.1484"/>
<organism evidence="1 2">
    <name type="scientific">Thiobacillus denitrificans</name>
    <dbReference type="NCBI Taxonomy" id="36861"/>
    <lineage>
        <taxon>Bacteria</taxon>
        <taxon>Pseudomonadati</taxon>
        <taxon>Pseudomonadota</taxon>
        <taxon>Betaproteobacteria</taxon>
        <taxon>Nitrosomonadales</taxon>
        <taxon>Thiobacillaceae</taxon>
        <taxon>Thiobacillus</taxon>
    </lineage>
</organism>
<comment type="caution">
    <text evidence="1">The sequence shown here is derived from an EMBL/GenBank/DDBJ whole genome shotgun (WGS) entry which is preliminary data.</text>
</comment>
<accession>A0A106BPD0</accession>
<gene>
    <name evidence="1" type="ORF">ABW22_09140</name>
</gene>
<dbReference type="EMBL" id="LDUG01000021">
    <property type="protein sequence ID" value="KVW96176.1"/>
    <property type="molecule type" value="Genomic_DNA"/>
</dbReference>
<dbReference type="RefSeq" id="WP_059755221.1">
    <property type="nucleotide sequence ID" value="NZ_LDUG01000021.1"/>
</dbReference>
<reference evidence="1 2" key="1">
    <citation type="journal article" date="2015" name="Appl. Environ. Microbiol.">
        <title>Aerobic and Anaerobic Thiosulfate Oxidation by a Cold-Adapted, Subglacial Chemoautotroph.</title>
        <authorList>
            <person name="Harrold Z.R."/>
            <person name="Skidmore M.L."/>
            <person name="Hamilton T.L."/>
            <person name="Desch L."/>
            <person name="Amada K."/>
            <person name="van Gelder W."/>
            <person name="Glover K."/>
            <person name="Roden E.E."/>
            <person name="Boyd E.S."/>
        </authorList>
    </citation>
    <scope>NUCLEOTIDE SEQUENCE [LARGE SCALE GENOMIC DNA]</scope>
    <source>
        <strain evidence="1 2">RG</strain>
    </source>
</reference>
<dbReference type="Proteomes" id="UP000064243">
    <property type="component" value="Unassembled WGS sequence"/>
</dbReference>